<keyword evidence="5" id="KW-0862">Zinc</keyword>
<keyword evidence="11" id="KW-1185">Reference proteome</keyword>
<dbReference type="FunFam" id="3.30.160.60:FF:000110">
    <property type="entry name" value="Zinc finger protein-like"/>
    <property type="match status" value="1"/>
</dbReference>
<evidence type="ECO:0000313" key="11">
    <source>
        <dbReference type="Proteomes" id="UP000193560"/>
    </source>
</evidence>
<sequence>MSSTNHQEFSFFNWLNQSHQRKDVIKAPTNGASWTRPYTTTAAVPPTFHPIASNNSPLISTPFLDSSADDALSPACFSPYQTLSPHLNHPNRYHHHRDHQHADITVGQYIDQDTTNTEVKSEPIFTGDPMELLIDKSKAVSTSPAFLASDDISTPLFGPIASTFDNDGQQLQQQQQNSGTLSHDHAFAMDWPCYNEGDGFLFHALEGITNTSTASIFHGAQKNDQQQYEFSKTSSVPSPANDQNHSANPTDETNKNGNTNTTTEFIHTENKATLKGSNKSNKRRRRNSYSSDSSESDHNKRRNTAKAKHSEENEKRHACPICRRKFSRRYNLNTHIRTHNANRIKEFSCDVCGSSFDRKHDRDRHLESVHLGKKSYSCKSCNAAFCRRDALSRHTVKFHGVGGA</sequence>
<comment type="subcellular location">
    <subcellularLocation>
        <location evidence="1">Nucleus</location>
    </subcellularLocation>
</comment>
<keyword evidence="4 7" id="KW-0863">Zinc-finger</keyword>
<dbReference type="GO" id="GO:0008270">
    <property type="term" value="F:zinc ion binding"/>
    <property type="evidence" value="ECO:0007669"/>
    <property type="project" value="UniProtKB-KW"/>
</dbReference>
<protein>
    <recommendedName>
        <fullName evidence="9">C2H2-type domain-containing protein</fullName>
    </recommendedName>
</protein>
<dbReference type="AlphaFoldDB" id="A0A1X2I3H4"/>
<dbReference type="PANTHER" id="PTHR16515:SF49">
    <property type="entry name" value="GASTRULA ZINC FINGER PROTEIN XLCGF49.1-LIKE-RELATED"/>
    <property type="match status" value="1"/>
</dbReference>
<evidence type="ECO:0000256" key="1">
    <source>
        <dbReference type="ARBA" id="ARBA00004123"/>
    </source>
</evidence>
<dbReference type="PANTHER" id="PTHR16515">
    <property type="entry name" value="PR DOMAIN ZINC FINGER PROTEIN"/>
    <property type="match status" value="1"/>
</dbReference>
<organism evidence="10 11">
    <name type="scientific">Absidia repens</name>
    <dbReference type="NCBI Taxonomy" id="90262"/>
    <lineage>
        <taxon>Eukaryota</taxon>
        <taxon>Fungi</taxon>
        <taxon>Fungi incertae sedis</taxon>
        <taxon>Mucoromycota</taxon>
        <taxon>Mucoromycotina</taxon>
        <taxon>Mucoromycetes</taxon>
        <taxon>Mucorales</taxon>
        <taxon>Cunninghamellaceae</taxon>
        <taxon>Absidia</taxon>
    </lineage>
</organism>
<evidence type="ECO:0000313" key="10">
    <source>
        <dbReference type="EMBL" id="ORZ08371.1"/>
    </source>
</evidence>
<evidence type="ECO:0000256" key="5">
    <source>
        <dbReference type="ARBA" id="ARBA00022833"/>
    </source>
</evidence>
<reference evidence="10 11" key="1">
    <citation type="submission" date="2016-07" db="EMBL/GenBank/DDBJ databases">
        <title>Pervasive Adenine N6-methylation of Active Genes in Fungi.</title>
        <authorList>
            <consortium name="DOE Joint Genome Institute"/>
            <person name="Mondo S.J."/>
            <person name="Dannebaum R.O."/>
            <person name="Kuo R.C."/>
            <person name="Labutti K."/>
            <person name="Haridas S."/>
            <person name="Kuo A."/>
            <person name="Salamov A."/>
            <person name="Ahrendt S.R."/>
            <person name="Lipzen A."/>
            <person name="Sullivan W."/>
            <person name="Andreopoulos W.B."/>
            <person name="Clum A."/>
            <person name="Lindquist E."/>
            <person name="Daum C."/>
            <person name="Ramamoorthy G.K."/>
            <person name="Gryganskyi A."/>
            <person name="Culley D."/>
            <person name="Magnuson J.K."/>
            <person name="James T.Y."/>
            <person name="O'Malley M.A."/>
            <person name="Stajich J.E."/>
            <person name="Spatafora J.W."/>
            <person name="Visel A."/>
            <person name="Grigoriev I.V."/>
        </authorList>
    </citation>
    <scope>NUCLEOTIDE SEQUENCE [LARGE SCALE GENOMIC DNA]</scope>
    <source>
        <strain evidence="10 11">NRRL 1336</strain>
    </source>
</reference>
<dbReference type="SMART" id="SM00355">
    <property type="entry name" value="ZnF_C2H2"/>
    <property type="match status" value="3"/>
</dbReference>
<dbReference type="PROSITE" id="PS50157">
    <property type="entry name" value="ZINC_FINGER_C2H2_2"/>
    <property type="match status" value="3"/>
</dbReference>
<dbReference type="SUPFAM" id="SSF57667">
    <property type="entry name" value="beta-beta-alpha zinc fingers"/>
    <property type="match status" value="2"/>
</dbReference>
<dbReference type="InterPro" id="IPR050331">
    <property type="entry name" value="Zinc_finger"/>
</dbReference>
<evidence type="ECO:0000256" key="4">
    <source>
        <dbReference type="ARBA" id="ARBA00022771"/>
    </source>
</evidence>
<evidence type="ECO:0000259" key="9">
    <source>
        <dbReference type="PROSITE" id="PS50157"/>
    </source>
</evidence>
<gene>
    <name evidence="10" type="ORF">BCR42DRAFT_359841</name>
</gene>
<dbReference type="OrthoDB" id="8117402at2759"/>
<feature type="domain" description="C2H2-type" evidence="9">
    <location>
        <begin position="347"/>
        <end position="375"/>
    </location>
</feature>
<feature type="compositionally biased region" description="Basic and acidic residues" evidence="8">
    <location>
        <begin position="308"/>
        <end position="317"/>
    </location>
</feature>
<accession>A0A1X2I3H4</accession>
<dbReference type="GO" id="GO:0005634">
    <property type="term" value="C:nucleus"/>
    <property type="evidence" value="ECO:0007669"/>
    <property type="project" value="UniProtKB-SubCell"/>
</dbReference>
<feature type="domain" description="C2H2-type" evidence="9">
    <location>
        <begin position="317"/>
        <end position="344"/>
    </location>
</feature>
<dbReference type="STRING" id="90262.A0A1X2I3H4"/>
<evidence type="ECO:0000256" key="8">
    <source>
        <dbReference type="SAM" id="MobiDB-lite"/>
    </source>
</evidence>
<dbReference type="InterPro" id="IPR036236">
    <property type="entry name" value="Znf_C2H2_sf"/>
</dbReference>
<evidence type="ECO:0000256" key="3">
    <source>
        <dbReference type="ARBA" id="ARBA00022737"/>
    </source>
</evidence>
<evidence type="ECO:0000256" key="7">
    <source>
        <dbReference type="PROSITE-ProRule" id="PRU00042"/>
    </source>
</evidence>
<keyword evidence="2" id="KW-0479">Metal-binding</keyword>
<dbReference type="EMBL" id="MCGE01000031">
    <property type="protein sequence ID" value="ORZ08371.1"/>
    <property type="molecule type" value="Genomic_DNA"/>
</dbReference>
<dbReference type="Proteomes" id="UP000193560">
    <property type="component" value="Unassembled WGS sequence"/>
</dbReference>
<evidence type="ECO:0000256" key="6">
    <source>
        <dbReference type="ARBA" id="ARBA00023242"/>
    </source>
</evidence>
<feature type="compositionally biased region" description="Polar residues" evidence="8">
    <location>
        <begin position="222"/>
        <end position="249"/>
    </location>
</feature>
<feature type="region of interest" description="Disordered" evidence="8">
    <location>
        <begin position="163"/>
        <end position="182"/>
    </location>
</feature>
<feature type="domain" description="C2H2-type" evidence="9">
    <location>
        <begin position="376"/>
        <end position="399"/>
    </location>
</feature>
<feature type="region of interest" description="Disordered" evidence="8">
    <location>
        <begin position="220"/>
        <end position="317"/>
    </location>
</feature>
<dbReference type="GO" id="GO:0010468">
    <property type="term" value="P:regulation of gene expression"/>
    <property type="evidence" value="ECO:0007669"/>
    <property type="project" value="TreeGrafter"/>
</dbReference>
<evidence type="ECO:0000256" key="2">
    <source>
        <dbReference type="ARBA" id="ARBA00022723"/>
    </source>
</evidence>
<keyword evidence="3" id="KW-0677">Repeat</keyword>
<name>A0A1X2I3H4_9FUNG</name>
<dbReference type="Gene3D" id="3.30.160.60">
    <property type="entry name" value="Classic Zinc Finger"/>
    <property type="match status" value="2"/>
</dbReference>
<dbReference type="Pfam" id="PF00096">
    <property type="entry name" value="zf-C2H2"/>
    <property type="match status" value="1"/>
</dbReference>
<dbReference type="InterPro" id="IPR013087">
    <property type="entry name" value="Znf_C2H2_type"/>
</dbReference>
<proteinExistence type="predicted"/>
<dbReference type="PROSITE" id="PS00028">
    <property type="entry name" value="ZINC_FINGER_C2H2_1"/>
    <property type="match status" value="3"/>
</dbReference>
<keyword evidence="6" id="KW-0539">Nucleus</keyword>
<comment type="caution">
    <text evidence="10">The sequence shown here is derived from an EMBL/GenBank/DDBJ whole genome shotgun (WGS) entry which is preliminary data.</text>
</comment>